<reference evidence="8 9" key="1">
    <citation type="submission" date="2020-08" db="EMBL/GenBank/DDBJ databases">
        <title>Genomic Encyclopedia of Type Strains, Phase IV (KMG-IV): sequencing the most valuable type-strain genomes for metagenomic binning, comparative biology and taxonomic classification.</title>
        <authorList>
            <person name="Goeker M."/>
        </authorList>
    </citation>
    <scope>NUCLEOTIDE SEQUENCE [LARGE SCALE GENOMIC DNA]</scope>
    <source>
        <strain evidence="8 9">YC6723</strain>
    </source>
</reference>
<evidence type="ECO:0000256" key="6">
    <source>
        <dbReference type="ARBA" id="ARBA00023002"/>
    </source>
</evidence>
<evidence type="ECO:0000256" key="3">
    <source>
        <dbReference type="ARBA" id="ARBA00022630"/>
    </source>
</evidence>
<keyword evidence="6 8" id="KW-0560">Oxidoreductase</keyword>
<dbReference type="InterPro" id="IPR050775">
    <property type="entry name" value="FAD-binding_Monooxygenases"/>
</dbReference>
<evidence type="ECO:0000256" key="2">
    <source>
        <dbReference type="ARBA" id="ARBA00010139"/>
    </source>
</evidence>
<dbReference type="RefSeq" id="WP_183986220.1">
    <property type="nucleotide sequence ID" value="NZ_JACIEV010000009.1"/>
</dbReference>
<keyword evidence="5" id="KW-0521">NADP</keyword>
<dbReference type="PANTHER" id="PTHR43098:SF3">
    <property type="entry name" value="L-ORNITHINE N(5)-MONOOXYGENASE-RELATED"/>
    <property type="match status" value="1"/>
</dbReference>
<gene>
    <name evidence="8" type="ORF">GGQ80_002992</name>
</gene>
<dbReference type="PANTHER" id="PTHR43098">
    <property type="entry name" value="L-ORNITHINE N(5)-MONOOXYGENASE-RELATED"/>
    <property type="match status" value="1"/>
</dbReference>
<dbReference type="SUPFAM" id="SSF51905">
    <property type="entry name" value="FAD/NAD(P)-binding domain"/>
    <property type="match status" value="2"/>
</dbReference>
<organism evidence="8 9">
    <name type="scientific">Sphingomonas jinjuensis</name>
    <dbReference type="NCBI Taxonomy" id="535907"/>
    <lineage>
        <taxon>Bacteria</taxon>
        <taxon>Pseudomonadati</taxon>
        <taxon>Pseudomonadota</taxon>
        <taxon>Alphaproteobacteria</taxon>
        <taxon>Sphingomonadales</taxon>
        <taxon>Sphingomonadaceae</taxon>
        <taxon>Sphingomonas</taxon>
    </lineage>
</organism>
<comment type="cofactor">
    <cofactor evidence="1">
        <name>FAD</name>
        <dbReference type="ChEBI" id="CHEBI:57692"/>
    </cofactor>
</comment>
<keyword evidence="4" id="KW-0274">FAD</keyword>
<comment type="caution">
    <text evidence="8">The sequence shown here is derived from an EMBL/GenBank/DDBJ whole genome shotgun (WGS) entry which is preliminary data.</text>
</comment>
<evidence type="ECO:0000313" key="9">
    <source>
        <dbReference type="Proteomes" id="UP000529795"/>
    </source>
</evidence>
<dbReference type="Gene3D" id="3.50.50.60">
    <property type="entry name" value="FAD/NAD(P)-binding domain"/>
    <property type="match status" value="2"/>
</dbReference>
<dbReference type="Pfam" id="PF13738">
    <property type="entry name" value="Pyr_redox_3"/>
    <property type="match status" value="1"/>
</dbReference>
<evidence type="ECO:0000313" key="8">
    <source>
        <dbReference type="EMBL" id="MBB4155075.1"/>
    </source>
</evidence>
<dbReference type="AlphaFoldDB" id="A0A840FP65"/>
<dbReference type="EC" id="1.14.13.22" evidence="8"/>
<dbReference type="GO" id="GO:0018667">
    <property type="term" value="F:cyclohexanone monooxygenase activity"/>
    <property type="evidence" value="ECO:0007669"/>
    <property type="project" value="UniProtKB-EC"/>
</dbReference>
<keyword evidence="7 8" id="KW-0503">Monooxygenase</keyword>
<dbReference type="EMBL" id="JACIEV010000009">
    <property type="protein sequence ID" value="MBB4155075.1"/>
    <property type="molecule type" value="Genomic_DNA"/>
</dbReference>
<proteinExistence type="inferred from homology"/>
<sequence>MADEYDVVIVGAGFAGLYMLYRVRQLGLKAHVVERAGDVGGTWYWNRYVGARCDVESVDYSYSFSDELQQEWQWTERFPAQPEILRYIQHVADRFDLRRDISFNTEVRSAHFDDSRSRWVLTTEDSRTLIGRYCVMATGGLSTPARPDFAGLDTFGGDWYQTSLWPHEGVDFSGKRVGVIGTGSSGIQCIPEIAKQAAHLTVFQRTPNFTLPARNAPLEPDALAEFKRGYAEHRAAARKTKGGIKTRSAGGSALAVSAEQRKAAFDEHWARGGNGITSLFDDLMVDEGANQLVADYVRDQIKSIVKDPDVAALLSPTDHPLGAKRICLDTGYYDTYNRDNVELVNLRARPIASIDENGIVLSEGRVDLDVIVFATGFDALTGALLAMDIRGSRGTPLAEAWSSGPRTYLGLTVAGFPNMFTLAGAGTPAPLTNVVASIEQQVDWVSDCLAWMKEHGIARVEADGAAQDAWVEHVFAAAEKTLMMRASSWYLGANIPGKPRVFMPYVGGLDGFDAILQDVAHDGYRGLAMTLLAVADGAVAS</sequence>
<evidence type="ECO:0000256" key="4">
    <source>
        <dbReference type="ARBA" id="ARBA00022827"/>
    </source>
</evidence>
<dbReference type="PRINTS" id="PR00411">
    <property type="entry name" value="PNDRDTASEI"/>
</dbReference>
<dbReference type="Proteomes" id="UP000529795">
    <property type="component" value="Unassembled WGS sequence"/>
</dbReference>
<name>A0A840FP65_9SPHN</name>
<evidence type="ECO:0000256" key="7">
    <source>
        <dbReference type="ARBA" id="ARBA00023033"/>
    </source>
</evidence>
<evidence type="ECO:0000256" key="1">
    <source>
        <dbReference type="ARBA" id="ARBA00001974"/>
    </source>
</evidence>
<accession>A0A840FP65</accession>
<comment type="similarity">
    <text evidence="2">Belongs to the FAD-binding monooxygenase family.</text>
</comment>
<keyword evidence="3" id="KW-0285">Flavoprotein</keyword>
<dbReference type="InterPro" id="IPR036188">
    <property type="entry name" value="FAD/NAD-bd_sf"/>
</dbReference>
<evidence type="ECO:0000256" key="5">
    <source>
        <dbReference type="ARBA" id="ARBA00022857"/>
    </source>
</evidence>
<protein>
    <submittedName>
        <fullName evidence="8">Cyclohexanone monooxygenase</fullName>
        <ecNumber evidence="8">1.14.13.22</ecNumber>
    </submittedName>
</protein>
<keyword evidence="9" id="KW-1185">Reference proteome</keyword>